<dbReference type="InterPro" id="IPR014099">
    <property type="entry name" value="Spore_coat_GerQ"/>
</dbReference>
<dbReference type="EMBL" id="JAOTPO010000010">
    <property type="protein sequence ID" value="MDE5414640.1"/>
    <property type="molecule type" value="Genomic_DNA"/>
</dbReference>
<name>A0ABT5VGR7_9BACI</name>
<keyword evidence="3" id="KW-1185">Reference proteome</keyword>
<keyword evidence="2" id="KW-0167">Capsid protein</keyword>
<evidence type="ECO:0000313" key="3">
    <source>
        <dbReference type="Proteomes" id="UP001148125"/>
    </source>
</evidence>
<accession>A0ABT5VGR7</accession>
<feature type="region of interest" description="Disordered" evidence="1">
    <location>
        <begin position="1"/>
        <end position="24"/>
    </location>
</feature>
<proteinExistence type="predicted"/>
<dbReference type="Proteomes" id="UP001148125">
    <property type="component" value="Unassembled WGS sequence"/>
</dbReference>
<evidence type="ECO:0000313" key="2">
    <source>
        <dbReference type="EMBL" id="MDE5414640.1"/>
    </source>
</evidence>
<dbReference type="RefSeq" id="WP_275119254.1">
    <property type="nucleotide sequence ID" value="NZ_JAOTPO010000010.1"/>
</dbReference>
<protein>
    <submittedName>
        <fullName evidence="2">Spore coat protein GerQ</fullName>
    </submittedName>
</protein>
<dbReference type="PIRSF" id="PIRSF038931">
    <property type="entry name" value="GerQ"/>
    <property type="match status" value="1"/>
</dbReference>
<keyword evidence="2" id="KW-0946">Virion</keyword>
<reference evidence="2" key="1">
    <citation type="submission" date="2024-05" db="EMBL/GenBank/DDBJ databases">
        <title>Alkalihalobacillus sp. strain MEB203 novel alkaliphilic bacterium from Lonar Lake, India.</title>
        <authorList>
            <person name="Joshi A."/>
            <person name="Thite S."/>
            <person name="Mengade P."/>
        </authorList>
    </citation>
    <scope>NUCLEOTIDE SEQUENCE</scope>
    <source>
        <strain evidence="2">MEB 203</strain>
    </source>
</reference>
<sequence>MYQQQWDNQPGMDGHTHMQHQQPTMDQMMQQPMMDQHKMHQPMMDHHMMQQPMMQQHMMQQPMMQQPMMQQPMMQQPMMPPLFYAPQPHLQQQFPQIPGMLPMEMSYIENILRLNRGKRVRVYMTFENNPEWPSRVFTGLVQEAGRDHIVISDPQTGMWYLLLMVNLDYVEFDEEIEYDYPFGQAPLAAYPPREED</sequence>
<evidence type="ECO:0000256" key="1">
    <source>
        <dbReference type="SAM" id="MobiDB-lite"/>
    </source>
</evidence>
<organism evidence="2 3">
    <name type="scientific">Alkalihalobacterium chitinilyticum</name>
    <dbReference type="NCBI Taxonomy" id="2980103"/>
    <lineage>
        <taxon>Bacteria</taxon>
        <taxon>Bacillati</taxon>
        <taxon>Bacillota</taxon>
        <taxon>Bacilli</taxon>
        <taxon>Bacillales</taxon>
        <taxon>Bacillaceae</taxon>
        <taxon>Alkalihalobacterium</taxon>
    </lineage>
</organism>
<dbReference type="Pfam" id="PF09671">
    <property type="entry name" value="Spore_GerQ"/>
    <property type="match status" value="1"/>
</dbReference>
<dbReference type="NCBIfam" id="TIGR02728">
    <property type="entry name" value="spore_gerQ"/>
    <property type="match status" value="1"/>
</dbReference>
<gene>
    <name evidence="2" type="primary">gerQ</name>
    <name evidence="2" type="ORF">N7Z68_14775</name>
</gene>
<comment type="caution">
    <text evidence="2">The sequence shown here is derived from an EMBL/GenBank/DDBJ whole genome shotgun (WGS) entry which is preliminary data.</text>
</comment>